<dbReference type="EMBL" id="AJYC02000078">
    <property type="protein sequence ID" value="EKT79746.1"/>
    <property type="molecule type" value="Genomic_DNA"/>
</dbReference>
<protein>
    <submittedName>
        <fullName evidence="2">Mobilization protein</fullName>
    </submittedName>
</protein>
<evidence type="ECO:0000313" key="3">
    <source>
        <dbReference type="Proteomes" id="UP000005951"/>
    </source>
</evidence>
<sequence>MPDNDAPGASNAARSSRRRRRKNVAGGRTHSHQVVVSPEEELALRRRADALGVTIPRLLVESALTPSVQTLPERRANASALLSAMGLLGAVSRNINQIAKATNASGEVSEDLTATLAAVRRIGDRMNQHAEDLMR</sequence>
<dbReference type="Pfam" id="PF21983">
    <property type="entry name" value="NikA-like"/>
    <property type="match status" value="1"/>
</dbReference>
<comment type="caution">
    <text evidence="2">The sequence shown here is derived from an EMBL/GenBank/DDBJ whole genome shotgun (WGS) entry which is preliminary data.</text>
</comment>
<name>K8XFZ0_RHOOP</name>
<evidence type="ECO:0000313" key="2">
    <source>
        <dbReference type="EMBL" id="EKT79746.1"/>
    </source>
</evidence>
<gene>
    <name evidence="2" type="ORF">WSS_A26025</name>
</gene>
<evidence type="ECO:0000256" key="1">
    <source>
        <dbReference type="SAM" id="MobiDB-lite"/>
    </source>
</evidence>
<dbReference type="AlphaFoldDB" id="K8XFZ0"/>
<reference evidence="2 3" key="1">
    <citation type="journal article" date="2013" name="Genome Announc.">
        <title>Draft Genome Sequence of Rhodococcus opacus Strain M213 Shows a Diverse Catabolic Potential.</title>
        <authorList>
            <person name="Pathak A."/>
            <person name="Green S.J."/>
            <person name="Ogram A."/>
            <person name="Chauhan A."/>
        </authorList>
    </citation>
    <scope>NUCLEOTIDE SEQUENCE [LARGE SCALE GENOMIC DNA]</scope>
    <source>
        <strain evidence="2 3">M213</strain>
    </source>
</reference>
<organism evidence="2 3">
    <name type="scientific">Rhodococcus opacus M213</name>
    <dbReference type="NCBI Taxonomy" id="1129896"/>
    <lineage>
        <taxon>Bacteria</taxon>
        <taxon>Bacillati</taxon>
        <taxon>Actinomycetota</taxon>
        <taxon>Actinomycetes</taxon>
        <taxon>Mycobacteriales</taxon>
        <taxon>Nocardiaceae</taxon>
        <taxon>Rhodococcus</taxon>
    </lineage>
</organism>
<proteinExistence type="predicted"/>
<feature type="region of interest" description="Disordered" evidence="1">
    <location>
        <begin position="1"/>
        <end position="35"/>
    </location>
</feature>
<accession>K8XFZ0</accession>
<dbReference type="RefSeq" id="WP_005260840.1">
    <property type="nucleotide sequence ID" value="NZ_AJYC02000078.1"/>
</dbReference>
<dbReference type="Proteomes" id="UP000005951">
    <property type="component" value="Unassembled WGS sequence"/>
</dbReference>
<dbReference type="InterPro" id="IPR053842">
    <property type="entry name" value="NikA-like"/>
</dbReference>